<feature type="transmembrane region" description="Helical" evidence="14">
    <location>
        <begin position="112"/>
        <end position="131"/>
    </location>
</feature>
<feature type="domain" description="Cation-transporting P-type ATPase N-terminal" evidence="15">
    <location>
        <begin position="33"/>
        <end position="106"/>
    </location>
</feature>
<dbReference type="InterPro" id="IPR008250">
    <property type="entry name" value="ATPase_P-typ_transduc_dom_A_sf"/>
</dbReference>
<comment type="subcellular location">
    <subcellularLocation>
        <location evidence="1">Cell membrane</location>
        <topology evidence="1">Multi-pass membrane protein</topology>
    </subcellularLocation>
</comment>
<evidence type="ECO:0000313" key="16">
    <source>
        <dbReference type="EMBL" id="HJC06055.1"/>
    </source>
</evidence>
<evidence type="ECO:0000256" key="4">
    <source>
        <dbReference type="ARBA" id="ARBA00022475"/>
    </source>
</evidence>
<dbReference type="InterPro" id="IPR023299">
    <property type="entry name" value="ATPase_P-typ_cyto_dom_N"/>
</dbReference>
<evidence type="ECO:0000256" key="12">
    <source>
        <dbReference type="ARBA" id="ARBA00023136"/>
    </source>
</evidence>
<proteinExistence type="inferred from homology"/>
<evidence type="ECO:0000256" key="9">
    <source>
        <dbReference type="ARBA" id="ARBA00022840"/>
    </source>
</evidence>
<feature type="transmembrane region" description="Helical" evidence="14">
    <location>
        <begin position="736"/>
        <end position="753"/>
    </location>
</feature>
<feature type="transmembrane region" description="Helical" evidence="14">
    <location>
        <begin position="774"/>
        <end position="799"/>
    </location>
</feature>
<evidence type="ECO:0000256" key="8">
    <source>
        <dbReference type="ARBA" id="ARBA00022741"/>
    </source>
</evidence>
<dbReference type="InterPro" id="IPR001757">
    <property type="entry name" value="P_typ_ATPase"/>
</dbReference>
<dbReference type="SMART" id="SM00831">
    <property type="entry name" value="Cation_ATPase_N"/>
    <property type="match status" value="1"/>
</dbReference>
<dbReference type="FunFam" id="3.40.50.1000:FF:000001">
    <property type="entry name" value="Phospholipid-transporting ATPase IC"/>
    <property type="match status" value="1"/>
</dbReference>
<dbReference type="Pfam" id="PF00690">
    <property type="entry name" value="Cation_ATPase_N"/>
    <property type="match status" value="1"/>
</dbReference>
<dbReference type="NCBIfam" id="TIGR01494">
    <property type="entry name" value="ATPase_P-type"/>
    <property type="match status" value="3"/>
</dbReference>
<dbReference type="SFLD" id="SFLDG00002">
    <property type="entry name" value="C1.7:_P-type_atpase_like"/>
    <property type="match status" value="1"/>
</dbReference>
<accession>A0A9D2MZK4</accession>
<dbReference type="Pfam" id="PF13246">
    <property type="entry name" value="Cation_ATPase"/>
    <property type="match status" value="1"/>
</dbReference>
<sequence>MRLICRFWLPCLRMSFLYRVTLENKEKEEQRVKEYLSSIEEVLKAQNATPDGLSSAEAEKRLEQFGRNKLKEGKKDSLLKRFLDELADPMIIILIVAAVISGITAYYEGESFTDVIIIMAVVIINAVLGVVQESKAEAAIAALQEIAAATSKVMRDGKIVTLKSEELVPGDIVVLEAGDSVPADGRIIESASMKIEEAALTGESVPVNKIINVLNLGGEKDVPLGDRKNMMYMGSTVVYGRGKAVITGTGMNTEMGKIADALSQAQSEETPLQMKLNQLSKILTVLVIGICIVIFAVGLFRAQLGPDGITGDTLLSTFMVAVSLAVAAIPEGLAAVVTIVLSIGVTNMSKRNAIIRKLTAVETLGCTQIICSDKTGTLTQNKMTVVEHRGDDERLLETAMALCSDAELDPDSDEAVGEPTECALVNDANKNGLPKTQLKKDYVRVGEAPFDSMRKMMSTVHQTKDGKILQFTKGAPDEVLKRCTKAYIGGQEVPMTEEIRGEILKSNKAMADKALRVLCGSMRKWDALPGDFSPENLEQDLTYLGLSGMIDPVRPEVKAAIVECRQAGIRPIMITGDHKDTAVAIAMELGIISDASQAITGAQLNEMSDEEFNRNIENFSVYARVQPEHKVRIVNGWKAKGMITAMTGDGVNDAPSIKSADIGVGMGITGTDVTKNVADMVLADDNFATIVSAVEEGRRIYANIRKAIQFLLASNLAEVLSIFFATLIGFTILQPVHLLWINLITDCFPALALGMEKSEADIMKRKPRDPKEGIFAGGMGFDVFFQGFIVTVLVMTSYLLGHYYESGVWEFVDSADGTTMAFLTLSMVEIFHSLNMRSRRGSIFKMETHNKFLYGAMIVSLVLTTAVIEVPFLAAAFEFTPIDLPEYAIALGLAVLIIPIMEIVKAVQRSMGK</sequence>
<dbReference type="InterPro" id="IPR044492">
    <property type="entry name" value="P_typ_ATPase_HD_dom"/>
</dbReference>
<gene>
    <name evidence="16" type="ORF">H9704_07860</name>
</gene>
<keyword evidence="6 14" id="KW-0812">Transmembrane</keyword>
<dbReference type="SUPFAM" id="SSF81665">
    <property type="entry name" value="Calcium ATPase, transmembrane domain M"/>
    <property type="match status" value="1"/>
</dbReference>
<dbReference type="Proteomes" id="UP000823910">
    <property type="component" value="Unassembled WGS sequence"/>
</dbReference>
<dbReference type="SUPFAM" id="SSF56784">
    <property type="entry name" value="HAD-like"/>
    <property type="match status" value="1"/>
</dbReference>
<dbReference type="CDD" id="cd02089">
    <property type="entry name" value="P-type_ATPase_Ca_prok"/>
    <property type="match status" value="1"/>
</dbReference>
<reference evidence="16" key="1">
    <citation type="journal article" date="2021" name="PeerJ">
        <title>Extensive microbial diversity within the chicken gut microbiome revealed by metagenomics and culture.</title>
        <authorList>
            <person name="Gilroy R."/>
            <person name="Ravi A."/>
            <person name="Getino M."/>
            <person name="Pursley I."/>
            <person name="Horton D.L."/>
            <person name="Alikhan N.F."/>
            <person name="Baker D."/>
            <person name="Gharbi K."/>
            <person name="Hall N."/>
            <person name="Watson M."/>
            <person name="Adriaenssens E.M."/>
            <person name="Foster-Nyarko E."/>
            <person name="Jarju S."/>
            <person name="Secka A."/>
            <person name="Antonio M."/>
            <person name="Oren A."/>
            <person name="Chaudhuri R.R."/>
            <person name="La Ragione R."/>
            <person name="Hildebrand F."/>
            <person name="Pallen M.J."/>
        </authorList>
    </citation>
    <scope>NUCLEOTIDE SEQUENCE</scope>
    <source>
        <strain evidence="16">CHK180-15479</strain>
    </source>
</reference>
<evidence type="ECO:0000256" key="14">
    <source>
        <dbReference type="SAM" id="Phobius"/>
    </source>
</evidence>
<evidence type="ECO:0000256" key="3">
    <source>
        <dbReference type="ARBA" id="ARBA00012790"/>
    </source>
</evidence>
<dbReference type="InterPro" id="IPR004014">
    <property type="entry name" value="ATPase_P-typ_cation-transptr_N"/>
</dbReference>
<dbReference type="SUPFAM" id="SSF81653">
    <property type="entry name" value="Calcium ATPase, transduction domain A"/>
    <property type="match status" value="1"/>
</dbReference>
<dbReference type="GO" id="GO:0016887">
    <property type="term" value="F:ATP hydrolysis activity"/>
    <property type="evidence" value="ECO:0007669"/>
    <property type="project" value="InterPro"/>
</dbReference>
<dbReference type="InterPro" id="IPR023298">
    <property type="entry name" value="ATPase_P-typ_TM_dom_sf"/>
</dbReference>
<evidence type="ECO:0000256" key="11">
    <source>
        <dbReference type="ARBA" id="ARBA00022989"/>
    </source>
</evidence>
<evidence type="ECO:0000256" key="1">
    <source>
        <dbReference type="ARBA" id="ARBA00004651"/>
    </source>
</evidence>
<keyword evidence="5" id="KW-0813">Transport</keyword>
<evidence type="ECO:0000256" key="7">
    <source>
        <dbReference type="ARBA" id="ARBA00022723"/>
    </source>
</evidence>
<dbReference type="Pfam" id="PF00689">
    <property type="entry name" value="Cation_ATPase_C"/>
    <property type="match status" value="1"/>
</dbReference>
<dbReference type="InterPro" id="IPR023214">
    <property type="entry name" value="HAD_sf"/>
</dbReference>
<keyword evidence="5" id="KW-0106">Calcium</keyword>
<keyword evidence="11 14" id="KW-1133">Transmembrane helix</keyword>
<dbReference type="PRINTS" id="PR00121">
    <property type="entry name" value="NAKATPASE"/>
</dbReference>
<protein>
    <recommendedName>
        <fullName evidence="3">P-type Ca(2+) transporter</fullName>
        <ecNumber evidence="3">7.2.2.10</ecNumber>
    </recommendedName>
</protein>
<reference evidence="16" key="2">
    <citation type="submission" date="2021-04" db="EMBL/GenBank/DDBJ databases">
        <authorList>
            <person name="Gilroy R."/>
        </authorList>
    </citation>
    <scope>NUCLEOTIDE SEQUENCE</scope>
    <source>
        <strain evidence="16">CHK180-15479</strain>
    </source>
</reference>
<evidence type="ECO:0000256" key="10">
    <source>
        <dbReference type="ARBA" id="ARBA00022967"/>
    </source>
</evidence>
<dbReference type="PROSITE" id="PS00154">
    <property type="entry name" value="ATPASE_E1_E2"/>
    <property type="match status" value="1"/>
</dbReference>
<comment type="similarity">
    <text evidence="2">Belongs to the cation transport ATPase (P-type) (TC 3.A.3) family. Type IIA subfamily.</text>
</comment>
<dbReference type="InterPro" id="IPR006068">
    <property type="entry name" value="ATPase_P-typ_cation-transptr_C"/>
</dbReference>
<dbReference type="FunFam" id="3.40.50.1000:FF:000028">
    <property type="entry name" value="Calcium-transporting P-type ATPase, putative"/>
    <property type="match status" value="1"/>
</dbReference>
<dbReference type="InterPro" id="IPR036412">
    <property type="entry name" value="HAD-like_sf"/>
</dbReference>
<comment type="caution">
    <text evidence="16">The sequence shown here is derived from an EMBL/GenBank/DDBJ whole genome shotgun (WGS) entry which is preliminary data.</text>
</comment>
<dbReference type="Gene3D" id="3.40.1110.10">
    <property type="entry name" value="Calcium-transporting ATPase, cytoplasmic domain N"/>
    <property type="match status" value="1"/>
</dbReference>
<keyword evidence="5" id="KW-0406">Ion transport</keyword>
<dbReference type="PANTHER" id="PTHR42861">
    <property type="entry name" value="CALCIUM-TRANSPORTING ATPASE"/>
    <property type="match status" value="1"/>
</dbReference>
<evidence type="ECO:0000256" key="6">
    <source>
        <dbReference type="ARBA" id="ARBA00022692"/>
    </source>
</evidence>
<dbReference type="Gene3D" id="1.20.1110.10">
    <property type="entry name" value="Calcium-transporting ATPase, transmembrane domain"/>
    <property type="match status" value="2"/>
</dbReference>
<keyword evidence="5" id="KW-0109">Calcium transport</keyword>
<dbReference type="FunFam" id="2.70.150.10:FF:000016">
    <property type="entry name" value="Calcium-transporting P-type ATPase putative"/>
    <property type="match status" value="1"/>
</dbReference>
<keyword evidence="10" id="KW-1278">Translocase</keyword>
<dbReference type="Gene3D" id="3.40.50.1000">
    <property type="entry name" value="HAD superfamily/HAD-like"/>
    <property type="match status" value="1"/>
</dbReference>
<dbReference type="Pfam" id="PF00122">
    <property type="entry name" value="E1-E2_ATPase"/>
    <property type="match status" value="1"/>
</dbReference>
<feature type="transmembrane region" description="Helical" evidence="14">
    <location>
        <begin position="708"/>
        <end position="730"/>
    </location>
</feature>
<name>A0A9D2MZK4_9FIRM</name>
<feature type="transmembrane region" description="Helical" evidence="14">
    <location>
        <begin position="852"/>
        <end position="875"/>
    </location>
</feature>
<organism evidence="16 17">
    <name type="scientific">Candidatus Enterocloster excrementipullorum</name>
    <dbReference type="NCBI Taxonomy" id="2838559"/>
    <lineage>
        <taxon>Bacteria</taxon>
        <taxon>Bacillati</taxon>
        <taxon>Bacillota</taxon>
        <taxon>Clostridia</taxon>
        <taxon>Lachnospirales</taxon>
        <taxon>Lachnospiraceae</taxon>
        <taxon>Enterocloster</taxon>
    </lineage>
</organism>
<dbReference type="SFLD" id="SFLDF00027">
    <property type="entry name" value="p-type_atpase"/>
    <property type="match status" value="1"/>
</dbReference>
<dbReference type="SFLD" id="SFLDS00003">
    <property type="entry name" value="Haloacid_Dehalogenase"/>
    <property type="match status" value="1"/>
</dbReference>
<dbReference type="GO" id="GO:0005886">
    <property type="term" value="C:plasma membrane"/>
    <property type="evidence" value="ECO:0007669"/>
    <property type="project" value="UniProtKB-SubCell"/>
</dbReference>
<feature type="transmembrane region" description="Helical" evidence="14">
    <location>
        <begin position="282"/>
        <end position="302"/>
    </location>
</feature>
<dbReference type="GO" id="GO:0046872">
    <property type="term" value="F:metal ion binding"/>
    <property type="evidence" value="ECO:0007669"/>
    <property type="project" value="UniProtKB-KW"/>
</dbReference>
<comment type="catalytic activity">
    <reaction evidence="13">
        <text>Ca(2+)(in) + ATP + H2O = Ca(2+)(out) + ADP + phosphate + H(+)</text>
        <dbReference type="Rhea" id="RHEA:18105"/>
        <dbReference type="ChEBI" id="CHEBI:15377"/>
        <dbReference type="ChEBI" id="CHEBI:15378"/>
        <dbReference type="ChEBI" id="CHEBI:29108"/>
        <dbReference type="ChEBI" id="CHEBI:30616"/>
        <dbReference type="ChEBI" id="CHEBI:43474"/>
        <dbReference type="ChEBI" id="CHEBI:456216"/>
        <dbReference type="EC" id="7.2.2.10"/>
    </reaction>
</comment>
<feature type="transmembrane region" description="Helical" evidence="14">
    <location>
        <begin position="811"/>
        <end position="831"/>
    </location>
</feature>
<dbReference type="GO" id="GO:0005524">
    <property type="term" value="F:ATP binding"/>
    <property type="evidence" value="ECO:0007669"/>
    <property type="project" value="UniProtKB-KW"/>
</dbReference>
<dbReference type="Gene3D" id="2.70.150.10">
    <property type="entry name" value="Calcium-transporting ATPase, cytoplasmic transduction domain A"/>
    <property type="match status" value="1"/>
</dbReference>
<dbReference type="GO" id="GO:0140352">
    <property type="term" value="P:export from cell"/>
    <property type="evidence" value="ECO:0007669"/>
    <property type="project" value="UniProtKB-ARBA"/>
</dbReference>
<keyword evidence="7" id="KW-0479">Metal-binding</keyword>
<dbReference type="PRINTS" id="PR00119">
    <property type="entry name" value="CATATPASE"/>
</dbReference>
<dbReference type="AlphaFoldDB" id="A0A9D2MZK4"/>
<evidence type="ECO:0000256" key="5">
    <source>
        <dbReference type="ARBA" id="ARBA00022568"/>
    </source>
</evidence>
<feature type="transmembrane region" description="Helical" evidence="14">
    <location>
        <begin position="887"/>
        <end position="907"/>
    </location>
</feature>
<dbReference type="EMBL" id="DWWT01000034">
    <property type="protein sequence ID" value="HJC06055.1"/>
    <property type="molecule type" value="Genomic_DNA"/>
</dbReference>
<keyword evidence="9" id="KW-0067">ATP-binding</keyword>
<evidence type="ECO:0000313" key="17">
    <source>
        <dbReference type="Proteomes" id="UP000823910"/>
    </source>
</evidence>
<dbReference type="GO" id="GO:0005388">
    <property type="term" value="F:P-type calcium transporter activity"/>
    <property type="evidence" value="ECO:0007669"/>
    <property type="project" value="UniProtKB-EC"/>
</dbReference>
<dbReference type="InterPro" id="IPR059000">
    <property type="entry name" value="ATPase_P-type_domA"/>
</dbReference>
<keyword evidence="12 14" id="KW-0472">Membrane</keyword>
<feature type="transmembrane region" description="Helical" evidence="14">
    <location>
        <begin position="314"/>
        <end position="341"/>
    </location>
</feature>
<feature type="transmembrane region" description="Helical" evidence="14">
    <location>
        <begin position="86"/>
        <end position="106"/>
    </location>
</feature>
<keyword evidence="8" id="KW-0547">Nucleotide-binding</keyword>
<dbReference type="InterPro" id="IPR018303">
    <property type="entry name" value="ATPase_P-typ_P_site"/>
</dbReference>
<dbReference type="EC" id="7.2.2.10" evidence="3"/>
<keyword evidence="4" id="KW-1003">Cell membrane</keyword>
<dbReference type="SUPFAM" id="SSF81660">
    <property type="entry name" value="Metal cation-transporting ATPase, ATP-binding domain N"/>
    <property type="match status" value="1"/>
</dbReference>
<evidence type="ECO:0000256" key="2">
    <source>
        <dbReference type="ARBA" id="ARBA00005675"/>
    </source>
</evidence>
<evidence type="ECO:0000256" key="13">
    <source>
        <dbReference type="ARBA" id="ARBA00048694"/>
    </source>
</evidence>
<evidence type="ECO:0000259" key="15">
    <source>
        <dbReference type="SMART" id="SM00831"/>
    </source>
</evidence>